<evidence type="ECO:0000256" key="5">
    <source>
        <dbReference type="ARBA" id="ARBA00022777"/>
    </source>
</evidence>
<evidence type="ECO:0000256" key="1">
    <source>
        <dbReference type="ARBA" id="ARBA00012513"/>
    </source>
</evidence>
<dbReference type="InterPro" id="IPR011009">
    <property type="entry name" value="Kinase-like_dom_sf"/>
</dbReference>
<dbReference type="Gene3D" id="1.10.510.10">
    <property type="entry name" value="Transferase(Phosphotransferase) domain 1"/>
    <property type="match status" value="1"/>
</dbReference>
<gene>
    <name evidence="11" type="ORF">M413DRAFT_408715</name>
</gene>
<reference evidence="12" key="2">
    <citation type="submission" date="2015-01" db="EMBL/GenBank/DDBJ databases">
        <title>Evolutionary Origins and Diversification of the Mycorrhizal Mutualists.</title>
        <authorList>
            <consortium name="DOE Joint Genome Institute"/>
            <consortium name="Mycorrhizal Genomics Consortium"/>
            <person name="Kohler A."/>
            <person name="Kuo A."/>
            <person name="Nagy L.G."/>
            <person name="Floudas D."/>
            <person name="Copeland A."/>
            <person name="Barry K.W."/>
            <person name="Cichocki N."/>
            <person name="Veneault-Fourrey C."/>
            <person name="LaButti K."/>
            <person name="Lindquist E.A."/>
            <person name="Lipzen A."/>
            <person name="Lundell T."/>
            <person name="Morin E."/>
            <person name="Murat C."/>
            <person name="Riley R."/>
            <person name="Ohm R."/>
            <person name="Sun H."/>
            <person name="Tunlid A."/>
            <person name="Henrissat B."/>
            <person name="Grigoriev I.V."/>
            <person name="Hibbett D.S."/>
            <person name="Martin F."/>
        </authorList>
    </citation>
    <scope>NUCLEOTIDE SEQUENCE [LARGE SCALE GENOMIC DNA]</scope>
    <source>
        <strain evidence="12">h7</strain>
    </source>
</reference>
<evidence type="ECO:0000313" key="11">
    <source>
        <dbReference type="EMBL" id="KIM42711.1"/>
    </source>
</evidence>
<evidence type="ECO:0000256" key="3">
    <source>
        <dbReference type="ARBA" id="ARBA00022679"/>
    </source>
</evidence>
<comment type="catalytic activity">
    <reaction evidence="7">
        <text>L-threonyl-[protein] + ATP = O-phospho-L-threonyl-[protein] + ADP + H(+)</text>
        <dbReference type="Rhea" id="RHEA:46608"/>
        <dbReference type="Rhea" id="RHEA-COMP:11060"/>
        <dbReference type="Rhea" id="RHEA-COMP:11605"/>
        <dbReference type="ChEBI" id="CHEBI:15378"/>
        <dbReference type="ChEBI" id="CHEBI:30013"/>
        <dbReference type="ChEBI" id="CHEBI:30616"/>
        <dbReference type="ChEBI" id="CHEBI:61977"/>
        <dbReference type="ChEBI" id="CHEBI:456216"/>
        <dbReference type="EC" id="2.7.11.1"/>
    </reaction>
</comment>
<dbReference type="PANTHER" id="PTHR47634:SF9">
    <property type="entry name" value="PROTEIN KINASE DOMAIN-CONTAINING PROTEIN-RELATED"/>
    <property type="match status" value="1"/>
</dbReference>
<evidence type="ECO:0000256" key="9">
    <source>
        <dbReference type="PROSITE-ProRule" id="PRU10141"/>
    </source>
</evidence>
<dbReference type="SMART" id="SM00220">
    <property type="entry name" value="S_TKc"/>
    <property type="match status" value="1"/>
</dbReference>
<dbReference type="SUPFAM" id="SSF56112">
    <property type="entry name" value="Protein kinase-like (PK-like)"/>
    <property type="match status" value="1"/>
</dbReference>
<dbReference type="InterPro" id="IPR000719">
    <property type="entry name" value="Prot_kinase_dom"/>
</dbReference>
<dbReference type="OrthoDB" id="5979581at2759"/>
<dbReference type="GO" id="GO:0004674">
    <property type="term" value="F:protein serine/threonine kinase activity"/>
    <property type="evidence" value="ECO:0007669"/>
    <property type="project" value="UniProtKB-KW"/>
</dbReference>
<comment type="catalytic activity">
    <reaction evidence="8">
        <text>L-seryl-[protein] + ATP = O-phospho-L-seryl-[protein] + ADP + H(+)</text>
        <dbReference type="Rhea" id="RHEA:17989"/>
        <dbReference type="Rhea" id="RHEA-COMP:9863"/>
        <dbReference type="Rhea" id="RHEA-COMP:11604"/>
        <dbReference type="ChEBI" id="CHEBI:15378"/>
        <dbReference type="ChEBI" id="CHEBI:29999"/>
        <dbReference type="ChEBI" id="CHEBI:30616"/>
        <dbReference type="ChEBI" id="CHEBI:83421"/>
        <dbReference type="ChEBI" id="CHEBI:456216"/>
        <dbReference type="EC" id="2.7.11.1"/>
    </reaction>
</comment>
<dbReference type="EC" id="2.7.11.1" evidence="1"/>
<evidence type="ECO:0000256" key="6">
    <source>
        <dbReference type="ARBA" id="ARBA00022840"/>
    </source>
</evidence>
<dbReference type="Proteomes" id="UP000053424">
    <property type="component" value="Unassembled WGS sequence"/>
</dbReference>
<dbReference type="STRING" id="686832.A0A0C3CGI8"/>
<dbReference type="PROSITE" id="PS00107">
    <property type="entry name" value="PROTEIN_KINASE_ATP"/>
    <property type="match status" value="1"/>
</dbReference>
<keyword evidence="5" id="KW-0418">Kinase</keyword>
<protein>
    <recommendedName>
        <fullName evidence="1">non-specific serine/threonine protein kinase</fullName>
        <ecNumber evidence="1">2.7.11.1</ecNumber>
    </recommendedName>
</protein>
<evidence type="ECO:0000256" key="7">
    <source>
        <dbReference type="ARBA" id="ARBA00047899"/>
    </source>
</evidence>
<keyword evidence="3" id="KW-0808">Transferase</keyword>
<evidence type="ECO:0000256" key="8">
    <source>
        <dbReference type="ARBA" id="ARBA00048679"/>
    </source>
</evidence>
<keyword evidence="6 9" id="KW-0067">ATP-binding</keyword>
<dbReference type="HOGENOM" id="CLU_000288_81_1_1"/>
<dbReference type="InterPro" id="IPR051334">
    <property type="entry name" value="SRPK"/>
</dbReference>
<dbReference type="Pfam" id="PF00069">
    <property type="entry name" value="Pkinase"/>
    <property type="match status" value="1"/>
</dbReference>
<sequence>MRQLLQNAFGKLTRLKPLDSFSLAAAKATHLPLDIPIEEERKQDYDSRHYYPVRLGEILHDKYQVVVKVGFGAGSTVWLARNLQRFNFKERYAILKVSTSHADCAPEEAHQELRLSRQIASAKPAHPGLEYIRLVQGSFTISGPARPHLCLVYVPMREPLWLLQRRTTDGRYSFGLLAYTTKFLLTGLSYLHNECSIIHTGGSFTNVLVGLEKTLSLDDIVADEINSPSPRKMLPDRTIYLSRNDFGHPKSTPGRPKITDFDTAVQMTGSQKTFSHPIQPNCYRAPEVILGAPWSYPVDIWNLGAMLWDLLEGKALFDGSDSNRNGEYSSHAHLAQVIDLLGPPPKELLARGAKAGLHFNSGGEFMARCNVRPRKLVDTVSTIGGAEKEDFLRFASRMLEWLPERRATALELLDDPWMRSLPG</sequence>
<dbReference type="PROSITE" id="PS50011">
    <property type="entry name" value="PROTEIN_KINASE_DOM"/>
    <property type="match status" value="1"/>
</dbReference>
<dbReference type="GO" id="GO:0005524">
    <property type="term" value="F:ATP binding"/>
    <property type="evidence" value="ECO:0007669"/>
    <property type="project" value="UniProtKB-UniRule"/>
</dbReference>
<keyword evidence="12" id="KW-1185">Reference proteome</keyword>
<dbReference type="AlphaFoldDB" id="A0A0C3CGI8"/>
<organism evidence="11 12">
    <name type="scientific">Hebeloma cylindrosporum</name>
    <dbReference type="NCBI Taxonomy" id="76867"/>
    <lineage>
        <taxon>Eukaryota</taxon>
        <taxon>Fungi</taxon>
        <taxon>Dikarya</taxon>
        <taxon>Basidiomycota</taxon>
        <taxon>Agaricomycotina</taxon>
        <taxon>Agaricomycetes</taxon>
        <taxon>Agaricomycetidae</taxon>
        <taxon>Agaricales</taxon>
        <taxon>Agaricineae</taxon>
        <taxon>Hymenogastraceae</taxon>
        <taxon>Hebeloma</taxon>
    </lineage>
</organism>
<dbReference type="GO" id="GO:0000245">
    <property type="term" value="P:spliceosomal complex assembly"/>
    <property type="evidence" value="ECO:0007669"/>
    <property type="project" value="TreeGrafter"/>
</dbReference>
<evidence type="ECO:0000256" key="2">
    <source>
        <dbReference type="ARBA" id="ARBA00022527"/>
    </source>
</evidence>
<proteinExistence type="predicted"/>
<dbReference type="GO" id="GO:0050684">
    <property type="term" value="P:regulation of mRNA processing"/>
    <property type="evidence" value="ECO:0007669"/>
    <property type="project" value="TreeGrafter"/>
</dbReference>
<dbReference type="PANTHER" id="PTHR47634">
    <property type="entry name" value="PROTEIN KINASE DOMAIN-CONTAINING PROTEIN-RELATED"/>
    <property type="match status" value="1"/>
</dbReference>
<evidence type="ECO:0000259" key="10">
    <source>
        <dbReference type="PROSITE" id="PS50011"/>
    </source>
</evidence>
<evidence type="ECO:0000256" key="4">
    <source>
        <dbReference type="ARBA" id="ARBA00022741"/>
    </source>
</evidence>
<dbReference type="EMBL" id="KN831777">
    <property type="protein sequence ID" value="KIM42711.1"/>
    <property type="molecule type" value="Genomic_DNA"/>
</dbReference>
<feature type="domain" description="Protein kinase" evidence="10">
    <location>
        <begin position="63"/>
        <end position="418"/>
    </location>
</feature>
<feature type="binding site" evidence="9">
    <location>
        <position position="96"/>
    </location>
    <ligand>
        <name>ATP</name>
        <dbReference type="ChEBI" id="CHEBI:30616"/>
    </ligand>
</feature>
<keyword evidence="4 9" id="KW-0547">Nucleotide-binding</keyword>
<dbReference type="Gene3D" id="3.30.200.20">
    <property type="entry name" value="Phosphorylase Kinase, domain 1"/>
    <property type="match status" value="1"/>
</dbReference>
<dbReference type="InterPro" id="IPR017441">
    <property type="entry name" value="Protein_kinase_ATP_BS"/>
</dbReference>
<evidence type="ECO:0000313" key="12">
    <source>
        <dbReference type="Proteomes" id="UP000053424"/>
    </source>
</evidence>
<reference evidence="11 12" key="1">
    <citation type="submission" date="2014-04" db="EMBL/GenBank/DDBJ databases">
        <authorList>
            <consortium name="DOE Joint Genome Institute"/>
            <person name="Kuo A."/>
            <person name="Gay G."/>
            <person name="Dore J."/>
            <person name="Kohler A."/>
            <person name="Nagy L.G."/>
            <person name="Floudas D."/>
            <person name="Copeland A."/>
            <person name="Barry K.W."/>
            <person name="Cichocki N."/>
            <person name="Veneault-Fourrey C."/>
            <person name="LaButti K."/>
            <person name="Lindquist E.A."/>
            <person name="Lipzen A."/>
            <person name="Lundell T."/>
            <person name="Morin E."/>
            <person name="Murat C."/>
            <person name="Sun H."/>
            <person name="Tunlid A."/>
            <person name="Henrissat B."/>
            <person name="Grigoriev I.V."/>
            <person name="Hibbett D.S."/>
            <person name="Martin F."/>
            <person name="Nordberg H.P."/>
            <person name="Cantor M.N."/>
            <person name="Hua S.X."/>
        </authorList>
    </citation>
    <scope>NUCLEOTIDE SEQUENCE [LARGE SCALE GENOMIC DNA]</scope>
    <source>
        <strain evidence="12">h7</strain>
    </source>
</reference>
<name>A0A0C3CGI8_HEBCY</name>
<accession>A0A0C3CGI8</accession>
<keyword evidence="2" id="KW-0723">Serine/threonine-protein kinase</keyword>